<proteinExistence type="predicted"/>
<feature type="domain" description="DUF1540" evidence="1">
    <location>
        <begin position="11"/>
        <end position="44"/>
    </location>
</feature>
<accession>A0A2A9E7U9</accession>
<dbReference type="EMBL" id="PDJG01000001">
    <property type="protein sequence ID" value="PFG34375.1"/>
    <property type="molecule type" value="Genomic_DNA"/>
</dbReference>
<evidence type="ECO:0000313" key="2">
    <source>
        <dbReference type="EMBL" id="PFG34375.1"/>
    </source>
</evidence>
<sequence>MSSLLDLPHVVDCTASTCGYNHDGCHAGAVTVGGHGSAAECATFIPLSVKGGLDKVVAQVGACQRGECAHNESLECHADSIRIGAGSSMDELADCLTYTPR</sequence>
<evidence type="ECO:0000259" key="1">
    <source>
        <dbReference type="Pfam" id="PF07561"/>
    </source>
</evidence>
<dbReference type="RefSeq" id="WP_098456524.1">
    <property type="nucleotide sequence ID" value="NZ_PDJG01000001.1"/>
</dbReference>
<comment type="caution">
    <text evidence="2">The sequence shown here is derived from an EMBL/GenBank/DDBJ whole genome shotgun (WGS) entry which is preliminary data.</text>
</comment>
<dbReference type="AlphaFoldDB" id="A0A2A9E7U9"/>
<dbReference type="InterPro" id="IPR011437">
    <property type="entry name" value="DUF1540"/>
</dbReference>
<dbReference type="OrthoDB" id="3213529at2"/>
<dbReference type="Proteomes" id="UP000225548">
    <property type="component" value="Unassembled WGS sequence"/>
</dbReference>
<protein>
    <submittedName>
        <fullName evidence="2">Uncharacterized protein DUF1540</fullName>
    </submittedName>
</protein>
<name>A0A2A9E7U9_9MICO</name>
<reference evidence="2 3" key="1">
    <citation type="submission" date="2017-10" db="EMBL/GenBank/DDBJ databases">
        <title>Sequencing the genomes of 1000 actinobacteria strains.</title>
        <authorList>
            <person name="Klenk H.-P."/>
        </authorList>
    </citation>
    <scope>NUCLEOTIDE SEQUENCE [LARGE SCALE GENOMIC DNA]</scope>
    <source>
        <strain evidence="2 3">DSM 18966</strain>
    </source>
</reference>
<organism evidence="2 3">
    <name type="scientific">Sanguibacter antarcticus</name>
    <dbReference type="NCBI Taxonomy" id="372484"/>
    <lineage>
        <taxon>Bacteria</taxon>
        <taxon>Bacillati</taxon>
        <taxon>Actinomycetota</taxon>
        <taxon>Actinomycetes</taxon>
        <taxon>Micrococcales</taxon>
        <taxon>Sanguibacteraceae</taxon>
        <taxon>Sanguibacter</taxon>
    </lineage>
</organism>
<dbReference type="Pfam" id="PF07561">
    <property type="entry name" value="DUF1540"/>
    <property type="match status" value="2"/>
</dbReference>
<keyword evidence="3" id="KW-1185">Reference proteome</keyword>
<gene>
    <name evidence="2" type="ORF">ATL42_2285</name>
</gene>
<evidence type="ECO:0000313" key="3">
    <source>
        <dbReference type="Proteomes" id="UP000225548"/>
    </source>
</evidence>
<feature type="domain" description="DUF1540" evidence="1">
    <location>
        <begin position="63"/>
        <end position="98"/>
    </location>
</feature>